<dbReference type="CDD" id="cd06171">
    <property type="entry name" value="Sigma70_r4"/>
    <property type="match status" value="1"/>
</dbReference>
<dbReference type="InterPro" id="IPR036388">
    <property type="entry name" value="WH-like_DNA-bd_sf"/>
</dbReference>
<evidence type="ECO:0000313" key="7">
    <source>
        <dbReference type="EMBL" id="MBT0960460.1"/>
    </source>
</evidence>
<gene>
    <name evidence="7" type="ORF">I8J34_04660</name>
</gene>
<dbReference type="InterPro" id="IPR013325">
    <property type="entry name" value="RNA_pol_sigma_r2"/>
</dbReference>
<reference evidence="8" key="1">
    <citation type="journal article" date="2022" name="ISME J.">
        <title>Genetic and phylogenetic analysis of dissimilatory iodate-reducing bacteria identifies potential niches across the world's oceans.</title>
        <authorList>
            <person name="Reyes-Umana V."/>
            <person name="Henning Z."/>
            <person name="Lee K."/>
            <person name="Barnum T.P."/>
            <person name="Coates J.D."/>
        </authorList>
    </citation>
    <scope>NUCLEOTIDE SEQUENCE [LARGE SCALE GENOMIC DNA]</scope>
    <source>
        <strain evidence="8">IR12</strain>
    </source>
</reference>
<comment type="caution">
    <text evidence="7">The sequence shown here is derived from an EMBL/GenBank/DDBJ whole genome shotgun (WGS) entry which is preliminary data.</text>
</comment>
<dbReference type="NCBIfam" id="TIGR02937">
    <property type="entry name" value="sigma70-ECF"/>
    <property type="match status" value="1"/>
</dbReference>
<keyword evidence="3" id="KW-0731">Sigma factor</keyword>
<evidence type="ECO:0000256" key="3">
    <source>
        <dbReference type="ARBA" id="ARBA00023082"/>
    </source>
</evidence>
<dbReference type="RefSeq" id="WP_214360222.1">
    <property type="nucleotide sequence ID" value="NZ_JAEKFT010000004.1"/>
</dbReference>
<evidence type="ECO:0000259" key="5">
    <source>
        <dbReference type="Pfam" id="PF04542"/>
    </source>
</evidence>
<evidence type="ECO:0000313" key="8">
    <source>
        <dbReference type="Proteomes" id="UP000694660"/>
    </source>
</evidence>
<keyword evidence="4" id="KW-0804">Transcription</keyword>
<dbReference type="EMBL" id="JAEKFT010000004">
    <property type="protein sequence ID" value="MBT0960460.1"/>
    <property type="molecule type" value="Genomic_DNA"/>
</dbReference>
<dbReference type="SUPFAM" id="SSF88946">
    <property type="entry name" value="Sigma2 domain of RNA polymerase sigma factors"/>
    <property type="match status" value="1"/>
</dbReference>
<dbReference type="Pfam" id="PF04542">
    <property type="entry name" value="Sigma70_r2"/>
    <property type="match status" value="1"/>
</dbReference>
<protein>
    <submittedName>
        <fullName evidence="7">Sigma-70 family RNA polymerase sigma factor</fullName>
    </submittedName>
</protein>
<keyword evidence="2" id="KW-0805">Transcription regulation</keyword>
<dbReference type="InterPro" id="IPR014284">
    <property type="entry name" value="RNA_pol_sigma-70_dom"/>
</dbReference>
<keyword evidence="8" id="KW-1185">Reference proteome</keyword>
<dbReference type="AlphaFoldDB" id="A0A944H7M5"/>
<name>A0A944H7M5_DENI1</name>
<dbReference type="InterPro" id="IPR039425">
    <property type="entry name" value="RNA_pol_sigma-70-like"/>
</dbReference>
<accession>A0A944H7M5</accession>
<dbReference type="GO" id="GO:0016987">
    <property type="term" value="F:sigma factor activity"/>
    <property type="evidence" value="ECO:0007669"/>
    <property type="project" value="UniProtKB-KW"/>
</dbReference>
<evidence type="ECO:0000259" key="6">
    <source>
        <dbReference type="Pfam" id="PF08281"/>
    </source>
</evidence>
<dbReference type="PANTHER" id="PTHR43133">
    <property type="entry name" value="RNA POLYMERASE ECF-TYPE SIGMA FACTO"/>
    <property type="match status" value="1"/>
</dbReference>
<evidence type="ECO:0000256" key="1">
    <source>
        <dbReference type="ARBA" id="ARBA00010641"/>
    </source>
</evidence>
<proteinExistence type="inferred from homology"/>
<dbReference type="InterPro" id="IPR013324">
    <property type="entry name" value="RNA_pol_sigma_r3/r4-like"/>
</dbReference>
<dbReference type="InterPro" id="IPR013249">
    <property type="entry name" value="RNA_pol_sigma70_r4_t2"/>
</dbReference>
<dbReference type="Gene3D" id="1.10.10.10">
    <property type="entry name" value="Winged helix-like DNA-binding domain superfamily/Winged helix DNA-binding domain"/>
    <property type="match status" value="1"/>
</dbReference>
<dbReference type="Gene3D" id="1.10.1740.10">
    <property type="match status" value="1"/>
</dbReference>
<dbReference type="GO" id="GO:0006352">
    <property type="term" value="P:DNA-templated transcription initiation"/>
    <property type="evidence" value="ECO:0007669"/>
    <property type="project" value="InterPro"/>
</dbReference>
<dbReference type="PANTHER" id="PTHR43133:SF63">
    <property type="entry name" value="RNA POLYMERASE SIGMA FACTOR FECI-RELATED"/>
    <property type="match status" value="1"/>
</dbReference>
<dbReference type="SUPFAM" id="SSF88659">
    <property type="entry name" value="Sigma3 and sigma4 domains of RNA polymerase sigma factors"/>
    <property type="match status" value="1"/>
</dbReference>
<comment type="similarity">
    <text evidence="1">Belongs to the sigma-70 factor family. ECF subfamily.</text>
</comment>
<dbReference type="Proteomes" id="UP000694660">
    <property type="component" value="Unassembled WGS sequence"/>
</dbReference>
<sequence>MFERYYRELKNFLTRKVNDSDTASDLAQESYIRVLALQQSGAVIGDPRALLYRVARNLLVDRARHDAVRGLASLDALGDDQGPHAPTHLQPEAQYAALQYVRAMVQAIESLPPRCREAFILNRFDGLSHQEIADRMGISRNMVAQHIMRGVLVCKACDDRHRDRGGVGQAGE</sequence>
<organism evidence="7 8">
    <name type="scientific">Denitromonas iodatirespirans</name>
    <dbReference type="NCBI Taxonomy" id="2795389"/>
    <lineage>
        <taxon>Bacteria</taxon>
        <taxon>Pseudomonadati</taxon>
        <taxon>Pseudomonadota</taxon>
        <taxon>Betaproteobacteria</taxon>
        <taxon>Rhodocyclales</taxon>
        <taxon>Zoogloeaceae</taxon>
        <taxon>Denitromonas</taxon>
    </lineage>
</organism>
<feature type="domain" description="RNA polymerase sigma factor 70 region 4 type 2" evidence="6">
    <location>
        <begin position="103"/>
        <end position="151"/>
    </location>
</feature>
<feature type="domain" description="RNA polymerase sigma-70 region 2" evidence="5">
    <location>
        <begin position="1"/>
        <end position="65"/>
    </location>
</feature>
<dbReference type="Pfam" id="PF08281">
    <property type="entry name" value="Sigma70_r4_2"/>
    <property type="match status" value="1"/>
</dbReference>
<dbReference type="InterPro" id="IPR007627">
    <property type="entry name" value="RNA_pol_sigma70_r2"/>
</dbReference>
<evidence type="ECO:0000256" key="2">
    <source>
        <dbReference type="ARBA" id="ARBA00023015"/>
    </source>
</evidence>
<dbReference type="GO" id="GO:0003677">
    <property type="term" value="F:DNA binding"/>
    <property type="evidence" value="ECO:0007669"/>
    <property type="project" value="InterPro"/>
</dbReference>
<evidence type="ECO:0000256" key="4">
    <source>
        <dbReference type="ARBA" id="ARBA00023163"/>
    </source>
</evidence>